<evidence type="ECO:0000256" key="1">
    <source>
        <dbReference type="SAM" id="MobiDB-lite"/>
    </source>
</evidence>
<sequence length="170" mass="19261">MKIFSGFKRKVVVIVPTEEDAMVRALQKIQEEGQDLTTFSEVEFPELALDEAKKVIEKCKTDAKAVKVGLLKLKLEPDNQVNDKNNDRNDKETTETGQSNHSEGASNLGHSPPLPRNDPDPPRPESSLLEKRKKRSGVKKPETCHRCNSEEHLIKNCPVPKKKKRKKNKK</sequence>
<feature type="compositionally biased region" description="Polar residues" evidence="1">
    <location>
        <begin position="95"/>
        <end position="109"/>
    </location>
</feature>
<feature type="compositionally biased region" description="Basic residues" evidence="1">
    <location>
        <begin position="160"/>
        <end position="170"/>
    </location>
</feature>
<dbReference type="Proteomes" id="UP000000305">
    <property type="component" value="Unassembled WGS sequence"/>
</dbReference>
<evidence type="ECO:0000313" key="3">
    <source>
        <dbReference type="Proteomes" id="UP000000305"/>
    </source>
</evidence>
<accession>E9FR64</accession>
<keyword evidence="3" id="KW-1185">Reference proteome</keyword>
<dbReference type="OrthoDB" id="445357at2759"/>
<dbReference type="HOGENOM" id="CLU_1572180_0_0_1"/>
<evidence type="ECO:0000313" key="2">
    <source>
        <dbReference type="EMBL" id="EFX90251.1"/>
    </source>
</evidence>
<gene>
    <name evidence="2" type="ORF">DAPPUDRAFT_309923</name>
</gene>
<feature type="compositionally biased region" description="Basic and acidic residues" evidence="1">
    <location>
        <begin position="139"/>
        <end position="154"/>
    </location>
</feature>
<proteinExistence type="predicted"/>
<evidence type="ECO:0008006" key="4">
    <source>
        <dbReference type="Google" id="ProtNLM"/>
    </source>
</evidence>
<feature type="compositionally biased region" description="Basic and acidic residues" evidence="1">
    <location>
        <begin position="84"/>
        <end position="94"/>
    </location>
</feature>
<dbReference type="KEGG" id="dpx:DAPPUDRAFT_309923"/>
<name>E9FR64_DAPPU</name>
<protein>
    <recommendedName>
        <fullName evidence="4">CCHC-type domain-containing protein</fullName>
    </recommendedName>
</protein>
<dbReference type="AlphaFoldDB" id="E9FR64"/>
<reference evidence="2 3" key="1">
    <citation type="journal article" date="2011" name="Science">
        <title>The ecoresponsive genome of Daphnia pulex.</title>
        <authorList>
            <person name="Colbourne J.K."/>
            <person name="Pfrender M.E."/>
            <person name="Gilbert D."/>
            <person name="Thomas W.K."/>
            <person name="Tucker A."/>
            <person name="Oakley T.H."/>
            <person name="Tokishita S."/>
            <person name="Aerts A."/>
            <person name="Arnold G.J."/>
            <person name="Basu M.K."/>
            <person name="Bauer D.J."/>
            <person name="Caceres C.E."/>
            <person name="Carmel L."/>
            <person name="Casola C."/>
            <person name="Choi J.H."/>
            <person name="Detter J.C."/>
            <person name="Dong Q."/>
            <person name="Dusheyko S."/>
            <person name="Eads B.D."/>
            <person name="Frohlich T."/>
            <person name="Geiler-Samerotte K.A."/>
            <person name="Gerlach D."/>
            <person name="Hatcher P."/>
            <person name="Jogdeo S."/>
            <person name="Krijgsveld J."/>
            <person name="Kriventseva E.V."/>
            <person name="Kultz D."/>
            <person name="Laforsch C."/>
            <person name="Lindquist E."/>
            <person name="Lopez J."/>
            <person name="Manak J.R."/>
            <person name="Muller J."/>
            <person name="Pangilinan J."/>
            <person name="Patwardhan R.P."/>
            <person name="Pitluck S."/>
            <person name="Pritham E.J."/>
            <person name="Rechtsteiner A."/>
            <person name="Rho M."/>
            <person name="Rogozin I.B."/>
            <person name="Sakarya O."/>
            <person name="Salamov A."/>
            <person name="Schaack S."/>
            <person name="Shapiro H."/>
            <person name="Shiga Y."/>
            <person name="Skalitzky C."/>
            <person name="Smith Z."/>
            <person name="Souvorov A."/>
            <person name="Sung W."/>
            <person name="Tang Z."/>
            <person name="Tsuchiya D."/>
            <person name="Tu H."/>
            <person name="Vos H."/>
            <person name="Wang M."/>
            <person name="Wolf Y.I."/>
            <person name="Yamagata H."/>
            <person name="Yamada T."/>
            <person name="Ye Y."/>
            <person name="Shaw J.R."/>
            <person name="Andrews J."/>
            <person name="Crease T.J."/>
            <person name="Tang H."/>
            <person name="Lucas S.M."/>
            <person name="Robertson H.M."/>
            <person name="Bork P."/>
            <person name="Koonin E.V."/>
            <person name="Zdobnov E.M."/>
            <person name="Grigoriev I.V."/>
            <person name="Lynch M."/>
            <person name="Boore J.L."/>
        </authorList>
    </citation>
    <scope>NUCLEOTIDE SEQUENCE [LARGE SCALE GENOMIC DNA]</scope>
</reference>
<dbReference type="EMBL" id="GL732523">
    <property type="protein sequence ID" value="EFX90251.1"/>
    <property type="molecule type" value="Genomic_DNA"/>
</dbReference>
<feature type="region of interest" description="Disordered" evidence="1">
    <location>
        <begin position="74"/>
        <end position="170"/>
    </location>
</feature>
<dbReference type="InParanoid" id="E9FR64"/>
<organism evidence="2 3">
    <name type="scientific">Daphnia pulex</name>
    <name type="common">Water flea</name>
    <dbReference type="NCBI Taxonomy" id="6669"/>
    <lineage>
        <taxon>Eukaryota</taxon>
        <taxon>Metazoa</taxon>
        <taxon>Ecdysozoa</taxon>
        <taxon>Arthropoda</taxon>
        <taxon>Crustacea</taxon>
        <taxon>Branchiopoda</taxon>
        <taxon>Diplostraca</taxon>
        <taxon>Cladocera</taxon>
        <taxon>Anomopoda</taxon>
        <taxon>Daphniidae</taxon>
        <taxon>Daphnia</taxon>
    </lineage>
</organism>